<proteinExistence type="inferred from homology"/>
<dbReference type="PROSITE" id="PS00523">
    <property type="entry name" value="SULFATASE_1"/>
    <property type="match status" value="1"/>
</dbReference>
<dbReference type="PANTHER" id="PTHR43108:SF8">
    <property type="entry name" value="SD21168P"/>
    <property type="match status" value="1"/>
</dbReference>
<name>A0A3D9SWD5_9ACTN</name>
<evidence type="ECO:0000256" key="2">
    <source>
        <dbReference type="ARBA" id="ARBA00022729"/>
    </source>
</evidence>
<dbReference type="SUPFAM" id="SSF53649">
    <property type="entry name" value="Alkaline phosphatase-like"/>
    <property type="match status" value="1"/>
</dbReference>
<reference evidence="7 8" key="1">
    <citation type="submission" date="2018-08" db="EMBL/GenBank/DDBJ databases">
        <title>Sequencing the genomes of 1000 actinobacteria strains.</title>
        <authorList>
            <person name="Klenk H.-P."/>
        </authorList>
    </citation>
    <scope>NUCLEOTIDE SEQUENCE [LARGE SCALE GENOMIC DNA]</scope>
    <source>
        <strain evidence="7 8">DSM 43927</strain>
    </source>
</reference>
<evidence type="ECO:0000313" key="7">
    <source>
        <dbReference type="EMBL" id="REE97305.1"/>
    </source>
</evidence>
<keyword evidence="8" id="KW-1185">Reference proteome</keyword>
<evidence type="ECO:0000313" key="8">
    <source>
        <dbReference type="Proteomes" id="UP000256661"/>
    </source>
</evidence>
<keyword evidence="4" id="KW-0325">Glycoprotein</keyword>
<dbReference type="Gene3D" id="3.40.720.10">
    <property type="entry name" value="Alkaline Phosphatase, subunit A"/>
    <property type="match status" value="1"/>
</dbReference>
<accession>A0A3D9SWD5</accession>
<evidence type="ECO:0000256" key="5">
    <source>
        <dbReference type="SAM" id="MobiDB-lite"/>
    </source>
</evidence>
<feature type="domain" description="Sulfatase N-terminal" evidence="6">
    <location>
        <begin position="33"/>
        <end position="346"/>
    </location>
</feature>
<feature type="region of interest" description="Disordered" evidence="5">
    <location>
        <begin position="218"/>
        <end position="248"/>
    </location>
</feature>
<dbReference type="GO" id="GO:0016787">
    <property type="term" value="F:hydrolase activity"/>
    <property type="evidence" value="ECO:0007669"/>
    <property type="project" value="UniProtKB-KW"/>
</dbReference>
<comment type="caution">
    <text evidence="7">The sequence shown here is derived from an EMBL/GenBank/DDBJ whole genome shotgun (WGS) entry which is preliminary data.</text>
</comment>
<dbReference type="InterPro" id="IPR000917">
    <property type="entry name" value="Sulfatase_N"/>
</dbReference>
<evidence type="ECO:0000259" key="6">
    <source>
        <dbReference type="Pfam" id="PF00884"/>
    </source>
</evidence>
<protein>
    <submittedName>
        <fullName evidence="7">Arylsulfatase A-like enzyme</fullName>
    </submittedName>
</protein>
<organism evidence="7 8">
    <name type="scientific">Thermomonospora umbrina</name>
    <dbReference type="NCBI Taxonomy" id="111806"/>
    <lineage>
        <taxon>Bacteria</taxon>
        <taxon>Bacillati</taxon>
        <taxon>Actinomycetota</taxon>
        <taxon>Actinomycetes</taxon>
        <taxon>Streptosporangiales</taxon>
        <taxon>Thermomonosporaceae</taxon>
        <taxon>Thermomonospora</taxon>
    </lineage>
</organism>
<dbReference type="CDD" id="cd16147">
    <property type="entry name" value="G6S"/>
    <property type="match status" value="1"/>
</dbReference>
<evidence type="ECO:0000256" key="4">
    <source>
        <dbReference type="ARBA" id="ARBA00023180"/>
    </source>
</evidence>
<keyword evidence="3" id="KW-0378">Hydrolase</keyword>
<comment type="similarity">
    <text evidence="1">Belongs to the sulfatase family.</text>
</comment>
<evidence type="ECO:0000256" key="1">
    <source>
        <dbReference type="ARBA" id="ARBA00008779"/>
    </source>
</evidence>
<dbReference type="InterPro" id="IPR017850">
    <property type="entry name" value="Alkaline_phosphatase_core_sf"/>
</dbReference>
<dbReference type="EMBL" id="QTTT01000001">
    <property type="protein sequence ID" value="REE97305.1"/>
    <property type="molecule type" value="Genomic_DNA"/>
</dbReference>
<dbReference type="PANTHER" id="PTHR43108">
    <property type="entry name" value="N-ACETYLGLUCOSAMINE-6-SULFATASE FAMILY MEMBER"/>
    <property type="match status" value="1"/>
</dbReference>
<gene>
    <name evidence="7" type="ORF">DFJ69_2772</name>
</gene>
<dbReference type="InterPro" id="IPR024607">
    <property type="entry name" value="Sulfatase_CS"/>
</dbReference>
<dbReference type="AlphaFoldDB" id="A0A3D9SWD5"/>
<dbReference type="Pfam" id="PF00884">
    <property type="entry name" value="Sulfatase"/>
    <property type="match status" value="1"/>
</dbReference>
<sequence length="462" mass="51318">MGRRTVLVASAATAAVAGLCGGSARPVTGHRRPNVLLIVTDDQPLGTGWAIPAVRGLVGGHGVTYPRAYATTPLCGPSRASVLTGRYAHHHGVLQNGRPWPGRLDQRTTLPHHLRAAGYRTAMFGKYINGWDVHQAPPGFDEFSLMQPPKYGDASWNVNGTVAEHPAYTTSLVRDGAVDFLRRQRDSSRPWFLYVAPYAPHKPFTPEERYARLDVPPWEGNPAVDEDDREGKPAYIRSADATEDEGRDIRRGQLRTLRSVDDMFRALHHELAEQGRLRDTLIIVVSDNGYCWGDYGWKAKSIPYGPSTRVPLFLSWPGGGFGRGVVDGRLVANIDIAPTILDATGVRPLTPLDGRSLLRSGSRDRLLLEWWKQGDRQAGHSWASTVTPDYQYIEHYDLRLRDGLLTGQGDIVHREYYDLRGDHHQLRNLLHEAPPDLADRLNVAWLSTRLAADRGVLRPIGA</sequence>
<evidence type="ECO:0000256" key="3">
    <source>
        <dbReference type="ARBA" id="ARBA00022801"/>
    </source>
</evidence>
<dbReference type="Proteomes" id="UP000256661">
    <property type="component" value="Unassembled WGS sequence"/>
</dbReference>
<keyword evidence="2" id="KW-0732">Signal</keyword>